<dbReference type="Proteomes" id="UP000297866">
    <property type="component" value="Unassembled WGS sequence"/>
</dbReference>
<sequence length="72" mass="8310">MTRFDLSEWPQPPVEAFAAWRVEYLTYWRHEKHPSGIFGLLGTIQAARLLVTTGEVRDPDVLARAKADRAWD</sequence>
<organism evidence="1 2">
    <name type="scientific">Cryobacterium tagatosivorans</name>
    <dbReference type="NCBI Taxonomy" id="1259199"/>
    <lineage>
        <taxon>Bacteria</taxon>
        <taxon>Bacillati</taxon>
        <taxon>Actinomycetota</taxon>
        <taxon>Actinomycetes</taxon>
        <taxon>Micrococcales</taxon>
        <taxon>Microbacteriaceae</taxon>
        <taxon>Cryobacterium</taxon>
    </lineage>
</organism>
<evidence type="ECO:0000313" key="1">
    <source>
        <dbReference type="EMBL" id="TFB46504.1"/>
    </source>
</evidence>
<accession>A0A4R8U9R9</accession>
<protein>
    <submittedName>
        <fullName evidence="1">Uncharacterized protein</fullName>
    </submittedName>
</protein>
<reference evidence="1 2" key="1">
    <citation type="submission" date="2019-03" db="EMBL/GenBank/DDBJ databases">
        <title>Genomics of glacier-inhabiting Cryobacterium strains.</title>
        <authorList>
            <person name="Liu Q."/>
            <person name="Xin Y.-H."/>
        </authorList>
    </citation>
    <scope>NUCLEOTIDE SEQUENCE [LARGE SCALE GENOMIC DNA]</scope>
    <source>
        <strain evidence="1 2">Sr47</strain>
    </source>
</reference>
<dbReference type="RefSeq" id="WP_166790568.1">
    <property type="nucleotide sequence ID" value="NZ_SOEZ01000079.1"/>
</dbReference>
<dbReference type="EMBL" id="SOEZ01000079">
    <property type="protein sequence ID" value="TFB46504.1"/>
    <property type="molecule type" value="Genomic_DNA"/>
</dbReference>
<name>A0A4R8U9R9_9MICO</name>
<dbReference type="AlphaFoldDB" id="A0A4R8U9R9"/>
<proteinExistence type="predicted"/>
<keyword evidence="2" id="KW-1185">Reference proteome</keyword>
<comment type="caution">
    <text evidence="1">The sequence shown here is derived from an EMBL/GenBank/DDBJ whole genome shotgun (WGS) entry which is preliminary data.</text>
</comment>
<gene>
    <name evidence="1" type="ORF">E3O23_17090</name>
</gene>
<evidence type="ECO:0000313" key="2">
    <source>
        <dbReference type="Proteomes" id="UP000297866"/>
    </source>
</evidence>